<keyword evidence="3" id="KW-1185">Reference proteome</keyword>
<feature type="region of interest" description="Disordered" evidence="1">
    <location>
        <begin position="19"/>
        <end position="39"/>
    </location>
</feature>
<evidence type="ECO:0000313" key="2">
    <source>
        <dbReference type="EMBL" id="CAE6687807.1"/>
    </source>
</evidence>
<protein>
    <recommendedName>
        <fullName evidence="4">Transmembrane protein</fullName>
    </recommendedName>
</protein>
<evidence type="ECO:0000256" key="1">
    <source>
        <dbReference type="SAM" id="MobiDB-lite"/>
    </source>
</evidence>
<gene>
    <name evidence="2" type="ORF">R69888_00068</name>
</gene>
<evidence type="ECO:0008006" key="4">
    <source>
        <dbReference type="Google" id="ProtNLM"/>
    </source>
</evidence>
<reference evidence="2 3" key="1">
    <citation type="submission" date="2021-02" db="EMBL/GenBank/DDBJ databases">
        <authorList>
            <person name="Vanwijnsberghe S."/>
        </authorList>
    </citation>
    <scope>NUCLEOTIDE SEQUENCE [LARGE SCALE GENOMIC DNA]</scope>
    <source>
        <strain evidence="2 3">LMG 31837</strain>
    </source>
</reference>
<proteinExistence type="predicted"/>
<comment type="caution">
    <text evidence="2">The sequence shown here is derived from an EMBL/GenBank/DDBJ whole genome shotgun (WGS) entry which is preliminary data.</text>
</comment>
<sequence length="225" mass="23834">MLRTAFRFLARISTIPFGPSVSRSSSVSPADVADGRPADAASRLPQARPLLGTVACVLALSGALAACSPTFDWRTIMNNDNGYAVDLPAKPGNDQRTVMIDGKQMQMAMQTAEAGDAVFAVGTVMLPSDDEATQRAALEFLRTGLARNVGAAPDAHAVQIPLAAGGKVLGLEMKLTGEAGSQHETRTVYARLVARGRHVYQAAIIASGPLQQEQVDQFFSSFQLY</sequence>
<dbReference type="EMBL" id="CAJNBK010000001">
    <property type="protein sequence ID" value="CAE6687807.1"/>
    <property type="molecule type" value="Genomic_DNA"/>
</dbReference>
<evidence type="ECO:0000313" key="3">
    <source>
        <dbReference type="Proteomes" id="UP000672526"/>
    </source>
</evidence>
<organism evidence="2 3">
    <name type="scientific">Paraburkholderia haematera</name>
    <dbReference type="NCBI Taxonomy" id="2793077"/>
    <lineage>
        <taxon>Bacteria</taxon>
        <taxon>Pseudomonadati</taxon>
        <taxon>Pseudomonadota</taxon>
        <taxon>Betaproteobacteria</taxon>
        <taxon>Burkholderiales</taxon>
        <taxon>Burkholderiaceae</taxon>
        <taxon>Paraburkholderia</taxon>
    </lineage>
</organism>
<dbReference type="Proteomes" id="UP000672526">
    <property type="component" value="Unassembled WGS sequence"/>
</dbReference>
<accession>A0ABM8QBK4</accession>
<dbReference type="RefSeq" id="WP_236066682.1">
    <property type="nucleotide sequence ID" value="NZ_CAJNBK010000001.1"/>
</dbReference>
<name>A0ABM8QBK4_9BURK</name>